<dbReference type="PANTHER" id="PTHR31236:SF39">
    <property type="entry name" value="EMBRYONIC ABUNDANT-LIKE PROTEIN"/>
    <property type="match status" value="1"/>
</dbReference>
<proteinExistence type="predicted"/>
<dbReference type="AlphaFoldDB" id="G7ITL5"/>
<dbReference type="OrthoDB" id="654134at2759"/>
<dbReference type="EnsemblPlants" id="AES66791">
    <property type="protein sequence ID" value="AES66791"/>
    <property type="gene ID" value="MTR_2g081770"/>
</dbReference>
<dbReference type="EMBL" id="CM001218">
    <property type="protein sequence ID" value="AES66791.1"/>
    <property type="molecule type" value="Genomic_DNA"/>
</dbReference>
<dbReference type="InterPro" id="IPR044816">
    <property type="entry name" value="BURP"/>
</dbReference>
<reference evidence="5" key="3">
    <citation type="submission" date="2015-04" db="UniProtKB">
        <authorList>
            <consortium name="EnsemblPlants"/>
        </authorList>
    </citation>
    <scope>IDENTIFICATION</scope>
    <source>
        <strain evidence="5">cv. Jemalong A17</strain>
    </source>
</reference>
<feature type="chain" id="PRO_5014572419" evidence="1">
    <location>
        <begin position="24"/>
        <end position="278"/>
    </location>
</feature>
<sequence>MTTSMKLHHIVISICALLCLAFAGEVHGHGSLPQKYWEAVWPNTPIPIAMQDLLKPEHEGDEIEDLPMEFEKQQYPEDLFFQNELYPGNTMNLQFDKSPFAQPAGLIKYLGANDDIKNTEKEAYNVDELCVKKRATIGEQKHCAKSLGSLIEFAISKLGNNIQALSSSLIDNQEQYTVESVQNLGDKGVMCHRLNFQKVVYYCHRIRATTAFMVPLVAGDGTKTQAIAVCHADTSGMNQQMLHDALKLDSADIKYPVCHFLGNKAIMWVPNFLGNVDV</sequence>
<dbReference type="PaxDb" id="3880-AES66791"/>
<protein>
    <submittedName>
        <fullName evidence="3">Embryonic abundant-like protein</fullName>
    </submittedName>
    <submittedName>
        <fullName evidence="4">Putative BURP domain-containing protein</fullName>
    </submittedName>
</protein>
<dbReference type="KEGG" id="mtr:11405526"/>
<dbReference type="EMBL" id="PSQE01000002">
    <property type="protein sequence ID" value="RHN75232.1"/>
    <property type="molecule type" value="Genomic_DNA"/>
</dbReference>
<dbReference type="Proteomes" id="UP000002051">
    <property type="component" value="Chromosome 2"/>
</dbReference>
<name>G7ITL5_MEDTR</name>
<feature type="signal peptide" evidence="1">
    <location>
        <begin position="1"/>
        <end position="23"/>
    </location>
</feature>
<dbReference type="SMART" id="SM01045">
    <property type="entry name" value="BURP"/>
    <property type="match status" value="1"/>
</dbReference>
<keyword evidence="1" id="KW-0732">Signal</keyword>
<dbReference type="Pfam" id="PF03181">
    <property type="entry name" value="BURP"/>
    <property type="match status" value="1"/>
</dbReference>
<evidence type="ECO:0000313" key="4">
    <source>
        <dbReference type="EMBL" id="RHN75232.1"/>
    </source>
</evidence>
<feature type="domain" description="BURP" evidence="2">
    <location>
        <begin position="79"/>
        <end position="271"/>
    </location>
</feature>
<reference evidence="4" key="4">
    <citation type="journal article" date="2018" name="Nat. Plants">
        <title>Whole-genome landscape of Medicago truncatula symbiotic genes.</title>
        <authorList>
            <person name="Pecrix Y."/>
            <person name="Gamas P."/>
            <person name="Carrere S."/>
        </authorList>
    </citation>
    <scope>NUCLEOTIDE SEQUENCE</scope>
    <source>
        <tissue evidence="4">Leaves</tissue>
    </source>
</reference>
<reference evidence="3 6" key="1">
    <citation type="journal article" date="2011" name="Nature">
        <title>The Medicago genome provides insight into the evolution of rhizobial symbioses.</title>
        <authorList>
            <person name="Young N.D."/>
            <person name="Debelle F."/>
            <person name="Oldroyd G.E."/>
            <person name="Geurts R."/>
            <person name="Cannon S.B."/>
            <person name="Udvardi M.K."/>
            <person name="Benedito V.A."/>
            <person name="Mayer K.F."/>
            <person name="Gouzy J."/>
            <person name="Schoof H."/>
            <person name="Van de Peer Y."/>
            <person name="Proost S."/>
            <person name="Cook D.R."/>
            <person name="Meyers B.C."/>
            <person name="Spannagl M."/>
            <person name="Cheung F."/>
            <person name="De Mita S."/>
            <person name="Krishnakumar V."/>
            <person name="Gundlach H."/>
            <person name="Zhou S."/>
            <person name="Mudge J."/>
            <person name="Bharti A.K."/>
            <person name="Murray J.D."/>
            <person name="Naoumkina M.A."/>
            <person name="Rosen B."/>
            <person name="Silverstein K.A."/>
            <person name="Tang H."/>
            <person name="Rombauts S."/>
            <person name="Zhao P.X."/>
            <person name="Zhou P."/>
            <person name="Barbe V."/>
            <person name="Bardou P."/>
            <person name="Bechner M."/>
            <person name="Bellec A."/>
            <person name="Berger A."/>
            <person name="Berges H."/>
            <person name="Bidwell S."/>
            <person name="Bisseling T."/>
            <person name="Choisne N."/>
            <person name="Couloux A."/>
            <person name="Denny R."/>
            <person name="Deshpande S."/>
            <person name="Dai X."/>
            <person name="Doyle J.J."/>
            <person name="Dudez A.M."/>
            <person name="Farmer A.D."/>
            <person name="Fouteau S."/>
            <person name="Franken C."/>
            <person name="Gibelin C."/>
            <person name="Gish J."/>
            <person name="Goldstein S."/>
            <person name="Gonzalez A.J."/>
            <person name="Green P.J."/>
            <person name="Hallab A."/>
            <person name="Hartog M."/>
            <person name="Hua A."/>
            <person name="Humphray S.J."/>
            <person name="Jeong D.H."/>
            <person name="Jing Y."/>
            <person name="Jocker A."/>
            <person name="Kenton S.M."/>
            <person name="Kim D.J."/>
            <person name="Klee K."/>
            <person name="Lai H."/>
            <person name="Lang C."/>
            <person name="Lin S."/>
            <person name="Macmil S.L."/>
            <person name="Magdelenat G."/>
            <person name="Matthews L."/>
            <person name="McCorrison J."/>
            <person name="Monaghan E.L."/>
            <person name="Mun J.H."/>
            <person name="Najar F.Z."/>
            <person name="Nicholson C."/>
            <person name="Noirot C."/>
            <person name="O'Bleness M."/>
            <person name="Paule C.R."/>
            <person name="Poulain J."/>
            <person name="Prion F."/>
            <person name="Qin B."/>
            <person name="Qu C."/>
            <person name="Retzel E.F."/>
            <person name="Riddle C."/>
            <person name="Sallet E."/>
            <person name="Samain S."/>
            <person name="Samson N."/>
            <person name="Sanders I."/>
            <person name="Saurat O."/>
            <person name="Scarpelli C."/>
            <person name="Schiex T."/>
            <person name="Segurens B."/>
            <person name="Severin A.J."/>
            <person name="Sherrier D.J."/>
            <person name="Shi R."/>
            <person name="Sims S."/>
            <person name="Singer S.R."/>
            <person name="Sinharoy S."/>
            <person name="Sterck L."/>
            <person name="Viollet A."/>
            <person name="Wang B.B."/>
            <person name="Wang K."/>
            <person name="Wang M."/>
            <person name="Wang X."/>
            <person name="Warfsmann J."/>
            <person name="Weissenbach J."/>
            <person name="White D.D."/>
            <person name="White J.D."/>
            <person name="Wiley G.B."/>
            <person name="Wincker P."/>
            <person name="Xing Y."/>
            <person name="Yang L."/>
            <person name="Yao Z."/>
            <person name="Ying F."/>
            <person name="Zhai J."/>
            <person name="Zhou L."/>
            <person name="Zuber A."/>
            <person name="Denarie J."/>
            <person name="Dixon R.A."/>
            <person name="May G.D."/>
            <person name="Schwartz D.C."/>
            <person name="Rogers J."/>
            <person name="Quetier F."/>
            <person name="Town C.D."/>
            <person name="Roe B.A."/>
        </authorList>
    </citation>
    <scope>NUCLEOTIDE SEQUENCE [LARGE SCALE GENOMIC DNA]</scope>
    <source>
        <strain evidence="3">A17</strain>
        <strain evidence="5 6">cv. Jemalong A17</strain>
    </source>
</reference>
<evidence type="ECO:0000313" key="5">
    <source>
        <dbReference type="EnsemblPlants" id="AES66791"/>
    </source>
</evidence>
<organism evidence="3 6">
    <name type="scientific">Medicago truncatula</name>
    <name type="common">Barrel medic</name>
    <name type="synonym">Medicago tribuloides</name>
    <dbReference type="NCBI Taxonomy" id="3880"/>
    <lineage>
        <taxon>Eukaryota</taxon>
        <taxon>Viridiplantae</taxon>
        <taxon>Streptophyta</taxon>
        <taxon>Embryophyta</taxon>
        <taxon>Tracheophyta</taxon>
        <taxon>Spermatophyta</taxon>
        <taxon>Magnoliopsida</taxon>
        <taxon>eudicotyledons</taxon>
        <taxon>Gunneridae</taxon>
        <taxon>Pentapetalae</taxon>
        <taxon>rosids</taxon>
        <taxon>fabids</taxon>
        <taxon>Fabales</taxon>
        <taxon>Fabaceae</taxon>
        <taxon>Papilionoideae</taxon>
        <taxon>50 kb inversion clade</taxon>
        <taxon>NPAAA clade</taxon>
        <taxon>Hologalegina</taxon>
        <taxon>IRL clade</taxon>
        <taxon>Trifolieae</taxon>
        <taxon>Medicago</taxon>
    </lineage>
</organism>
<dbReference type="PANTHER" id="PTHR31236">
    <property type="entry name" value="BURP DOMAIN PROTEIN USPL1-LIKE"/>
    <property type="match status" value="1"/>
</dbReference>
<evidence type="ECO:0000259" key="2">
    <source>
        <dbReference type="PROSITE" id="PS51277"/>
    </source>
</evidence>
<dbReference type="OMA" id="HTFADIC"/>
<accession>G7ITL5</accession>
<evidence type="ECO:0000313" key="3">
    <source>
        <dbReference type="EMBL" id="AES66791.1"/>
    </source>
</evidence>
<evidence type="ECO:0000313" key="6">
    <source>
        <dbReference type="Proteomes" id="UP000002051"/>
    </source>
</evidence>
<dbReference type="STRING" id="3880.G7ITL5"/>
<dbReference type="Proteomes" id="UP000265566">
    <property type="component" value="Chromosome 2"/>
</dbReference>
<dbReference type="HOGENOM" id="CLU_011822_1_1_1"/>
<dbReference type="PROSITE" id="PS51277">
    <property type="entry name" value="BURP"/>
    <property type="match status" value="1"/>
</dbReference>
<reference evidence="3 6" key="2">
    <citation type="journal article" date="2014" name="BMC Genomics">
        <title>An improved genome release (version Mt4.0) for the model legume Medicago truncatula.</title>
        <authorList>
            <person name="Tang H."/>
            <person name="Krishnakumar V."/>
            <person name="Bidwell S."/>
            <person name="Rosen B."/>
            <person name="Chan A."/>
            <person name="Zhou S."/>
            <person name="Gentzbittel L."/>
            <person name="Childs K.L."/>
            <person name="Yandell M."/>
            <person name="Gundlach H."/>
            <person name="Mayer K.F."/>
            <person name="Schwartz D.C."/>
            <person name="Town C.D."/>
        </authorList>
    </citation>
    <scope>GENOME REANNOTATION</scope>
    <source>
        <strain evidence="5 6">cv. Jemalong A17</strain>
    </source>
</reference>
<dbReference type="Gramene" id="rna11405">
    <property type="protein sequence ID" value="RHN75232.1"/>
    <property type="gene ID" value="gene11405"/>
</dbReference>
<gene>
    <name evidence="5" type="primary">11405526</name>
    <name evidence="3" type="ordered locus">MTR_2g081770</name>
    <name evidence="4" type="ORF">MtrunA17_Chr2g0318931</name>
</gene>
<dbReference type="InterPro" id="IPR004873">
    <property type="entry name" value="BURP_dom"/>
</dbReference>
<keyword evidence="6" id="KW-1185">Reference proteome</keyword>
<evidence type="ECO:0000256" key="1">
    <source>
        <dbReference type="SAM" id="SignalP"/>
    </source>
</evidence>